<dbReference type="PROSITE" id="PS00916">
    <property type="entry name" value="PI3_4_KINASE_2"/>
    <property type="match status" value="1"/>
</dbReference>
<keyword evidence="15" id="KW-1185">Reference proteome</keyword>
<evidence type="ECO:0000259" key="13">
    <source>
        <dbReference type="PROSITE" id="PS51190"/>
    </source>
</evidence>
<dbReference type="InterPro" id="IPR036940">
    <property type="entry name" value="PI3/4_kinase_cat_sf"/>
</dbReference>
<sequence>MSSRRNVTNNENEQGNARHANSKSLRGSFRGNRSQGPGFRQPQYVSGTVSGHDTGESIQKFYLPQSRISRAGALVASIFDDIDDHNYMRRNSNVNQLIGIVTEKPPSNGDTAMWIGENLQLMNLCFHGDTNHPGLDSIFDDDAKASAPFKQSTIKLLSTIAEQVRTDIFAEWICERLLFSTSSALPEKERDSYKERCICLFTTLNQVVEKSSNNSMLHRQLATVVPYILSTLMTVLDTNASSDQIPPILNILSAISTNYPQVIDASFQDIIDLLMGWQTDTSVSNSVQSAIEVDFITLKDNMKDTNISNKDKQEAQRSAKTYFTCFHAILMAISPLIASQNQSSVVTIGAAFDEIRASMMQIIWEMMEDGLHVDVMKKVNAVMLALSELRKDTFANMQWTMYTVITMQKQQQDAHEMLRLYSVSLNSWLPNVDLNILYDLLDPQRSPIVELYLQESRAMFKSLIMNFIQILTAQCQDCTLQDQLKASYIEQMDDVLSQLGIQKGTLDVISNGILESAPAESLATMKHPISASTLQSRQSELLQQRLLFYEQTLLILCTAYPHIRTSCLTSIGQVLDSLWSLDCETGASESLGLMRKLSISHRHFVQEDEMEQFDVICKVLTSSVERWPQLSTRTKKIIATWIKDIFDVNMGSSASLGKIESITVSLFLAQENEENVAIRKVALLILKEHRKLQLSSATIRKIYPMLERSMRDPCDEIAALATGIITQLTPWLAVSNVTKQNNYQKRVQKKILASPHTGNFRPAHFEQVLRFLTMDEYLPKTDPFSTENLIHDWCQRLFHHCETTTSIQDLASIPSVDKATLNKNEDLLMYWVIWEAARYCMLSRMRTPCGGPQQTFLAFERTMDKLLGKATESPHDQDYLLPLRYLVLLIDRLELQIFNASNGNATGALPSAPRSSIIFFRANRKTCRDWFAHVRNKTIACGRLLGDDHLVARHSWEILNEKEYQIRNNSGTDIGETVMELDQNIAILVESLIRLGASDAIEGLHHWYQSLSNLVVKNASVGHGDHKPHGLMSAPALTKKWFWIASNFAQGYFEIAIDEYNAIRPHFANGAYILNADTNYISAILYTLDYQVVNFLTSAGEYALLGQWMIDHKQPFDILGIDIFNDLLQQFALCDKADATSVPTSSSLEILMNHMTVQQCIYFARLTNFREHVVALTAGSVTRARKLKELVKHQLSTKLAAAIQTDSHLKWSALTEMSLLKLEAHEHDFALVSWINQFEKFKRGNLNSVYKDPCHWVRLRHYLQHVSPQVGEFNVDQASWIDASIIVSRVCRWNKLYKLEQSLIDSILHQAPNNQLALYEKAKLLEKNQAYSVACSFYGQVTRESGRSHLEQAGELKAKAALAVARLCKHIHWPQGCSLLQEFDTSLVCHDEAEYTTAIRNLYRLATESAPKWPKVWFLYGTYCYRSGWQLLDDIKHRRGTISMLEKRFHDAQLAIQNEAAAKQTSKDFVMISNMFIQRSQCWNVNDKTKATQFFQDIRSAIPNASEETAHMITSELENIQGAIVELFHDATRSYRQYLNLSALKLEDTKSTPSMNVTSTLRLLRLLVKYGQCLQDQFQDLIAQDVIASWKLVIPQLFSRLNQPASYARDVIWEILAKIARESPKNIMYELIVGCNSPKTSPETKQLLHQMASQLTPVNSSIMISIKNMIEEMEKITVLWEEKWVNKIAMLQFDATERLQRFERELSRVANMANGDVDQGNKMLSDTYDAILMPVIVTIRALIKETIDADIKSPHEQWFQNTYGCKIRHAFASLEKPSKPKLYRQGWDSFQKLHRELLKDTNKLRVLKLSQLSPYLAGIKGTDIPMPGVCDETRICTIESFVEDIITLPTKTRPKKVDMQGSDGKVYSFLFKGLEDLHLDERIMQLISTINDLMVGDLQGCAPGMKARHFAVIPISDHSGMIQWVEDAAPLFQLYKRWQQRENAALVISAEKQATEKPPAVIQRPTEIFMDKISAALKREGLPVTASRRRWPKEILRNVYLELLKETPSDLLAKEVWCNSINGQDWWEKSSALARSMAVMSIIGYIIGLGDRHLDNTLVDFGTGEIVHIDFNVCFEKGKRLRVPELVPFRLTQNMVKALGITGPEGLFKKSAEQVLSVLQRHKEVLITLLDAFVYDPLFDWSTEVEENQKKQMMDLQANFGLLSNRLGKHTDPTRHVVEYSAHEFCYPTDEIKLQLNDEERVITDLLETILHELENDQDKEATSSFGTQQDLDETSNEVNYAIEDLKSVLSEVFPLLESIDIMQVEVDNELKIGQQNVKVFYLLAHIILASMAKLEESMPALLNSAINEENDTKIMEQGNANRIMDCMQALTTVRELFGAIRALEAYGTDVKGQTDIQGVTSALQQLVLNKASDEEVADSDRANAHADDATQSLNQSHPGYAGDDFDVGEALEDETEIPAGLQQSQSTNQEQKCPDRKKSERRNNHAVNILKRIRSKLDGIDLAKRQPMTVPEHVTAIIHEAQSADNLSLMYEGWTSWV</sequence>
<dbReference type="InterPro" id="IPR018936">
    <property type="entry name" value="PI3/4_kinase_CS"/>
</dbReference>
<keyword evidence="6" id="KW-0418">Kinase</keyword>
<organism evidence="14 15">
    <name type="scientific">Mortierella isabellina</name>
    <name type="common">Filamentous fungus</name>
    <name type="synonym">Umbelopsis isabellina</name>
    <dbReference type="NCBI Taxonomy" id="91625"/>
    <lineage>
        <taxon>Eukaryota</taxon>
        <taxon>Fungi</taxon>
        <taxon>Fungi incertae sedis</taxon>
        <taxon>Mucoromycota</taxon>
        <taxon>Mucoromycotina</taxon>
        <taxon>Umbelopsidomycetes</taxon>
        <taxon>Umbelopsidales</taxon>
        <taxon>Umbelopsidaceae</taxon>
        <taxon>Umbelopsis</taxon>
    </lineage>
</organism>
<evidence type="ECO:0000256" key="4">
    <source>
        <dbReference type="ARBA" id="ARBA00022679"/>
    </source>
</evidence>
<feature type="domain" description="PI3K/PI4K catalytic" evidence="12">
    <location>
        <begin position="1841"/>
        <end position="2185"/>
    </location>
</feature>
<dbReference type="InterPro" id="IPR050517">
    <property type="entry name" value="DDR_Repair_Kinase"/>
</dbReference>
<dbReference type="PANTHER" id="PTHR11139">
    <property type="entry name" value="ATAXIA TELANGIECTASIA MUTATED ATM -RELATED"/>
    <property type="match status" value="1"/>
</dbReference>
<keyword evidence="3" id="KW-0723">Serine/threonine-protein kinase</keyword>
<dbReference type="GO" id="GO:0035556">
    <property type="term" value="P:intracellular signal transduction"/>
    <property type="evidence" value="ECO:0007669"/>
    <property type="project" value="UniProtKB-ARBA"/>
</dbReference>
<comment type="similarity">
    <text evidence="1">Belongs to the PI3/PI4-kinase family.</text>
</comment>
<evidence type="ECO:0000256" key="8">
    <source>
        <dbReference type="ARBA" id="ARBA00023161"/>
    </source>
</evidence>
<dbReference type="Proteomes" id="UP000654370">
    <property type="component" value="Unassembled WGS sequence"/>
</dbReference>
<evidence type="ECO:0000256" key="6">
    <source>
        <dbReference type="ARBA" id="ARBA00022777"/>
    </source>
</evidence>
<gene>
    <name evidence="14" type="ORF">INT43_002466</name>
</gene>
<dbReference type="InterPro" id="IPR031559">
    <property type="entry name" value="SMG1"/>
</dbReference>
<dbReference type="PROSITE" id="PS51190">
    <property type="entry name" value="FATC"/>
    <property type="match status" value="1"/>
</dbReference>
<feature type="compositionally biased region" description="Polar residues" evidence="11">
    <location>
        <begin position="1"/>
        <end position="15"/>
    </location>
</feature>
<dbReference type="InterPro" id="IPR039414">
    <property type="entry name" value="SMG1_PIKKc"/>
</dbReference>
<feature type="compositionally biased region" description="Basic and acidic residues" evidence="11">
    <location>
        <begin position="2433"/>
        <end position="2444"/>
    </location>
</feature>
<dbReference type="SMART" id="SM01343">
    <property type="entry name" value="FATC"/>
    <property type="match status" value="1"/>
</dbReference>
<keyword evidence="4" id="KW-0808">Transferase</keyword>
<name>A0A8H7Q680_MORIS</name>
<keyword evidence="7" id="KW-0067">ATP-binding</keyword>
<dbReference type="Pfam" id="PF15785">
    <property type="entry name" value="SMG1"/>
    <property type="match status" value="1"/>
</dbReference>
<dbReference type="Gene3D" id="3.30.1010.10">
    <property type="entry name" value="Phosphatidylinositol 3-kinase Catalytic Subunit, Chain A, domain 4"/>
    <property type="match status" value="1"/>
</dbReference>
<feature type="region of interest" description="Disordered" evidence="11">
    <location>
        <begin position="2375"/>
        <end position="2445"/>
    </location>
</feature>
<comment type="catalytic activity">
    <reaction evidence="10">
        <text>L-seryl-[protein] + ATP = O-phospho-L-seryl-[protein] + ADP + H(+)</text>
        <dbReference type="Rhea" id="RHEA:17989"/>
        <dbReference type="Rhea" id="RHEA-COMP:9863"/>
        <dbReference type="Rhea" id="RHEA-COMP:11604"/>
        <dbReference type="ChEBI" id="CHEBI:15378"/>
        <dbReference type="ChEBI" id="CHEBI:29999"/>
        <dbReference type="ChEBI" id="CHEBI:30616"/>
        <dbReference type="ChEBI" id="CHEBI:83421"/>
        <dbReference type="ChEBI" id="CHEBI:456216"/>
        <dbReference type="EC" id="2.7.11.1"/>
    </reaction>
</comment>
<dbReference type="GO" id="GO:0000184">
    <property type="term" value="P:nuclear-transcribed mRNA catabolic process, nonsense-mediated decay"/>
    <property type="evidence" value="ECO:0007669"/>
    <property type="project" value="UniProtKB-KW"/>
</dbReference>
<feature type="domain" description="FATC" evidence="13">
    <location>
        <begin position="2467"/>
        <end position="2499"/>
    </location>
</feature>
<evidence type="ECO:0000256" key="3">
    <source>
        <dbReference type="ARBA" id="ARBA00022527"/>
    </source>
</evidence>
<evidence type="ECO:0000256" key="7">
    <source>
        <dbReference type="ARBA" id="ARBA00022840"/>
    </source>
</evidence>
<dbReference type="InterPro" id="IPR000403">
    <property type="entry name" value="PI3/4_kinase_cat_dom"/>
</dbReference>
<dbReference type="OrthoDB" id="381190at2759"/>
<comment type="catalytic activity">
    <reaction evidence="9">
        <text>L-threonyl-[protein] + ATP = O-phospho-L-threonyl-[protein] + ADP + H(+)</text>
        <dbReference type="Rhea" id="RHEA:46608"/>
        <dbReference type="Rhea" id="RHEA-COMP:11060"/>
        <dbReference type="Rhea" id="RHEA-COMP:11605"/>
        <dbReference type="ChEBI" id="CHEBI:15378"/>
        <dbReference type="ChEBI" id="CHEBI:30013"/>
        <dbReference type="ChEBI" id="CHEBI:30616"/>
        <dbReference type="ChEBI" id="CHEBI:61977"/>
        <dbReference type="ChEBI" id="CHEBI:456216"/>
        <dbReference type="EC" id="2.7.11.1"/>
    </reaction>
</comment>
<feature type="compositionally biased region" description="Acidic residues" evidence="11">
    <location>
        <begin position="2404"/>
        <end position="2417"/>
    </location>
</feature>
<dbReference type="GO" id="GO:0005524">
    <property type="term" value="F:ATP binding"/>
    <property type="evidence" value="ECO:0007669"/>
    <property type="project" value="UniProtKB-KW"/>
</dbReference>
<dbReference type="SMART" id="SM01345">
    <property type="entry name" value="Rapamycin_bind"/>
    <property type="match status" value="1"/>
</dbReference>
<comment type="caution">
    <text evidence="14">The sequence shown here is derived from an EMBL/GenBank/DDBJ whole genome shotgun (WGS) entry which is preliminary data.</text>
</comment>
<dbReference type="EMBL" id="JAEPQZ010000001">
    <property type="protein sequence ID" value="KAG2186028.1"/>
    <property type="molecule type" value="Genomic_DNA"/>
</dbReference>
<proteinExistence type="inferred from homology"/>
<dbReference type="PROSITE" id="PS50290">
    <property type="entry name" value="PI3_4_KINASE_3"/>
    <property type="match status" value="1"/>
</dbReference>
<evidence type="ECO:0000256" key="9">
    <source>
        <dbReference type="ARBA" id="ARBA00047899"/>
    </source>
</evidence>
<evidence type="ECO:0000259" key="12">
    <source>
        <dbReference type="PROSITE" id="PS50290"/>
    </source>
</evidence>
<dbReference type="Gene3D" id="1.10.1070.11">
    <property type="entry name" value="Phosphatidylinositol 3-/4-kinase, catalytic domain"/>
    <property type="match status" value="1"/>
</dbReference>
<reference evidence="14" key="1">
    <citation type="submission" date="2020-12" db="EMBL/GenBank/DDBJ databases">
        <title>Metabolic potential, ecology and presence of endohyphal bacteria is reflected in genomic diversity of Mucoromycotina.</title>
        <authorList>
            <person name="Muszewska A."/>
            <person name="Okrasinska A."/>
            <person name="Steczkiewicz K."/>
            <person name="Drgas O."/>
            <person name="Orlowska M."/>
            <person name="Perlinska-Lenart U."/>
            <person name="Aleksandrzak-Piekarczyk T."/>
            <person name="Szatraj K."/>
            <person name="Zielenkiewicz U."/>
            <person name="Pilsyk S."/>
            <person name="Malc E."/>
            <person name="Mieczkowski P."/>
            <person name="Kruszewska J.S."/>
            <person name="Biernat P."/>
            <person name="Pawlowska J."/>
        </authorList>
    </citation>
    <scope>NUCLEOTIDE SEQUENCE</scope>
    <source>
        <strain evidence="14">WA0000067209</strain>
    </source>
</reference>
<feature type="compositionally biased region" description="Polar residues" evidence="11">
    <location>
        <begin position="2422"/>
        <end position="2432"/>
    </location>
</feature>
<dbReference type="InterPro" id="IPR011009">
    <property type="entry name" value="Kinase-like_dom_sf"/>
</dbReference>
<evidence type="ECO:0000256" key="5">
    <source>
        <dbReference type="ARBA" id="ARBA00022741"/>
    </source>
</evidence>
<dbReference type="InterPro" id="IPR003152">
    <property type="entry name" value="FATC_dom"/>
</dbReference>
<evidence type="ECO:0000256" key="2">
    <source>
        <dbReference type="ARBA" id="ARBA00012513"/>
    </source>
</evidence>
<dbReference type="SMART" id="SM00146">
    <property type="entry name" value="PI3Kc"/>
    <property type="match status" value="1"/>
</dbReference>
<evidence type="ECO:0000313" key="14">
    <source>
        <dbReference type="EMBL" id="KAG2186028.1"/>
    </source>
</evidence>
<dbReference type="GO" id="GO:0004674">
    <property type="term" value="F:protein serine/threonine kinase activity"/>
    <property type="evidence" value="ECO:0007669"/>
    <property type="project" value="UniProtKB-KW"/>
</dbReference>
<evidence type="ECO:0000256" key="10">
    <source>
        <dbReference type="ARBA" id="ARBA00048679"/>
    </source>
</evidence>
<evidence type="ECO:0000256" key="11">
    <source>
        <dbReference type="SAM" id="MobiDB-lite"/>
    </source>
</evidence>
<evidence type="ECO:0000256" key="1">
    <source>
        <dbReference type="ARBA" id="ARBA00011031"/>
    </source>
</evidence>
<dbReference type="SUPFAM" id="SSF56112">
    <property type="entry name" value="Protein kinase-like (PK-like)"/>
    <property type="match status" value="1"/>
</dbReference>
<dbReference type="GO" id="GO:0005634">
    <property type="term" value="C:nucleus"/>
    <property type="evidence" value="ECO:0007669"/>
    <property type="project" value="TreeGrafter"/>
</dbReference>
<evidence type="ECO:0000313" key="15">
    <source>
        <dbReference type="Proteomes" id="UP000654370"/>
    </source>
</evidence>
<keyword evidence="5" id="KW-0547">Nucleotide-binding</keyword>
<dbReference type="Pfam" id="PF02260">
    <property type="entry name" value="FATC"/>
    <property type="match status" value="1"/>
</dbReference>
<dbReference type="CDD" id="cd05170">
    <property type="entry name" value="PIKKc_SMG1"/>
    <property type="match status" value="1"/>
</dbReference>
<dbReference type="EC" id="2.7.11.1" evidence="2"/>
<keyword evidence="8" id="KW-0866">Nonsense-mediated mRNA decay</keyword>
<dbReference type="Pfam" id="PF00454">
    <property type="entry name" value="PI3_PI4_kinase"/>
    <property type="match status" value="1"/>
</dbReference>
<feature type="compositionally biased region" description="Basic and acidic residues" evidence="11">
    <location>
        <begin position="2379"/>
        <end position="2389"/>
    </location>
</feature>
<protein>
    <recommendedName>
        <fullName evidence="2">non-specific serine/threonine protein kinase</fullName>
        <ecNumber evidence="2">2.7.11.1</ecNumber>
    </recommendedName>
</protein>
<feature type="region of interest" description="Disordered" evidence="11">
    <location>
        <begin position="1"/>
        <end position="51"/>
    </location>
</feature>
<accession>A0A8H7Q680</accession>